<dbReference type="Gene3D" id="1.20.1160.20">
    <property type="match status" value="1"/>
</dbReference>
<dbReference type="InterPro" id="IPR026159">
    <property type="entry name" value="Malcavernin"/>
</dbReference>
<feature type="region of interest" description="Disordered" evidence="2">
    <location>
        <begin position="189"/>
        <end position="234"/>
    </location>
</feature>
<feature type="region of interest" description="Disordered" evidence="2">
    <location>
        <begin position="1"/>
        <end position="24"/>
    </location>
</feature>
<accession>A0AA35VV52</accession>
<evidence type="ECO:0000259" key="3">
    <source>
        <dbReference type="SMART" id="SM00462"/>
    </source>
</evidence>
<dbReference type="Pfam" id="PF16545">
    <property type="entry name" value="CCM2_C"/>
    <property type="match status" value="1"/>
</dbReference>
<dbReference type="SUPFAM" id="SSF50729">
    <property type="entry name" value="PH domain-like"/>
    <property type="match status" value="1"/>
</dbReference>
<dbReference type="InterPro" id="IPR011993">
    <property type="entry name" value="PH-like_dom_sf"/>
</dbReference>
<keyword evidence="5" id="KW-1185">Reference proteome</keyword>
<dbReference type="InterPro" id="IPR019517">
    <property type="entry name" value="Integrin-bd_ICAP-1"/>
</dbReference>
<evidence type="ECO:0000313" key="4">
    <source>
        <dbReference type="EMBL" id="CAI7993780.1"/>
    </source>
</evidence>
<feature type="region of interest" description="Disordered" evidence="2">
    <location>
        <begin position="316"/>
        <end position="385"/>
    </location>
</feature>
<feature type="compositionally biased region" description="Pro residues" evidence="2">
    <location>
        <begin position="342"/>
        <end position="357"/>
    </location>
</feature>
<feature type="domain" description="PID" evidence="3">
    <location>
        <begin position="38"/>
        <end position="181"/>
    </location>
</feature>
<evidence type="ECO:0000256" key="2">
    <source>
        <dbReference type="SAM" id="MobiDB-lite"/>
    </source>
</evidence>
<gene>
    <name evidence="4" type="ORF">GBAR_LOCUS1322</name>
</gene>
<dbReference type="SMART" id="SM00462">
    <property type="entry name" value="PTB"/>
    <property type="match status" value="1"/>
</dbReference>
<proteinExistence type="inferred from homology"/>
<dbReference type="PANTHER" id="PTHR21642">
    <property type="entry name" value="CEREBRAL CAVERNOUS MALFORMATIONS PROTEIN 2 HOMOLOG"/>
    <property type="match status" value="1"/>
</dbReference>
<sequence>MNRKSDAAVSPVTKSPRTRAEPGTRMSVLLSNPDYLLEGFAEKRCKYIGVLENIPTTLDLNDRNFLLNILDSSRNSGKLPWKLGLDDEVTVTISALNLKIIKEDRTGTVLHRLPIHEVASCVYVNDDDQHLLFLRAGDSDHAHCPVHVVMVNRRADAEEVCGILREVFQLVYTEATIRQLNDSITAGERGSMAATATQQTPSGGVKSDARRQLQLSGDGQNEEEEEEEEEDGATAEELVQHYMERLHKLLDLKELRDFASLLKRYRDDLPVTQFLTRLKRLYGSQRSFLIPGMRSFIPEEDRAEFEEFLVENNLPTDQPHPPALSAVTKPHPPALSAVTKTHPPPLSAVTKPHPPPATQVVSQSSGGEGERGRRGRNRRTSGARVADMDKFLADIDSHAEAMMDTSNF</sequence>
<dbReference type="Pfam" id="PF10480">
    <property type="entry name" value="ICAP-1_inte_bdg"/>
    <property type="match status" value="1"/>
</dbReference>
<reference evidence="4" key="1">
    <citation type="submission" date="2023-03" db="EMBL/GenBank/DDBJ databases">
        <authorList>
            <person name="Steffen K."/>
            <person name="Cardenas P."/>
        </authorList>
    </citation>
    <scope>NUCLEOTIDE SEQUENCE</scope>
</reference>
<evidence type="ECO:0000313" key="5">
    <source>
        <dbReference type="Proteomes" id="UP001174909"/>
    </source>
</evidence>
<dbReference type="Proteomes" id="UP001174909">
    <property type="component" value="Unassembled WGS sequence"/>
</dbReference>
<organism evidence="4 5">
    <name type="scientific">Geodia barretti</name>
    <name type="common">Barrett's horny sponge</name>
    <dbReference type="NCBI Taxonomy" id="519541"/>
    <lineage>
        <taxon>Eukaryota</taxon>
        <taxon>Metazoa</taxon>
        <taxon>Porifera</taxon>
        <taxon>Demospongiae</taxon>
        <taxon>Heteroscleromorpha</taxon>
        <taxon>Tetractinellida</taxon>
        <taxon>Astrophorina</taxon>
        <taxon>Geodiidae</taxon>
        <taxon>Geodia</taxon>
    </lineage>
</organism>
<name>A0AA35VV52_GEOBA</name>
<comment type="similarity">
    <text evidence="1">Belongs to the CCM2 family.</text>
</comment>
<dbReference type="Gene3D" id="2.30.29.30">
    <property type="entry name" value="Pleckstrin-homology domain (PH domain)/Phosphotyrosine-binding domain (PTB)"/>
    <property type="match status" value="1"/>
</dbReference>
<comment type="caution">
    <text evidence="4">The sequence shown here is derived from an EMBL/GenBank/DDBJ whole genome shotgun (WGS) entry which is preliminary data.</text>
</comment>
<dbReference type="InterPro" id="IPR032375">
    <property type="entry name" value="CCM2_C"/>
</dbReference>
<feature type="compositionally biased region" description="Acidic residues" evidence="2">
    <location>
        <begin position="220"/>
        <end position="234"/>
    </location>
</feature>
<dbReference type="AlphaFoldDB" id="A0AA35VV52"/>
<dbReference type="PANTHER" id="PTHR21642:SF6">
    <property type="entry name" value="CEREBRAL CAVERNOUS MALFORMATIONS 2 HARMONIN-HOMOLOGY DOMAIN-CONTAINING PROTEIN"/>
    <property type="match status" value="1"/>
</dbReference>
<dbReference type="EMBL" id="CASHTH010000196">
    <property type="protein sequence ID" value="CAI7993780.1"/>
    <property type="molecule type" value="Genomic_DNA"/>
</dbReference>
<dbReference type="InterPro" id="IPR006020">
    <property type="entry name" value="PTB/PI_dom"/>
</dbReference>
<protein>
    <submittedName>
        <fullName evidence="4">Cerebral cavernous malformations protein 2 homolog</fullName>
    </submittedName>
</protein>
<evidence type="ECO:0000256" key="1">
    <source>
        <dbReference type="ARBA" id="ARBA00010822"/>
    </source>
</evidence>